<protein>
    <recommendedName>
        <fullName evidence="2">AMP nucleosidase</fullName>
    </recommendedName>
</protein>
<dbReference type="Pfam" id="PF03641">
    <property type="entry name" value="Lysine_decarbox"/>
    <property type="match status" value="1"/>
</dbReference>
<proteinExistence type="predicted"/>
<name>A0A382J2Q6_9ZZZZ</name>
<accession>A0A382J2Q6</accession>
<evidence type="ECO:0000313" key="1">
    <source>
        <dbReference type="EMBL" id="SVC05111.1"/>
    </source>
</evidence>
<organism evidence="1">
    <name type="scientific">marine metagenome</name>
    <dbReference type="NCBI Taxonomy" id="408172"/>
    <lineage>
        <taxon>unclassified sequences</taxon>
        <taxon>metagenomes</taxon>
        <taxon>ecological metagenomes</taxon>
    </lineage>
</organism>
<dbReference type="GO" id="GO:0009691">
    <property type="term" value="P:cytokinin biosynthetic process"/>
    <property type="evidence" value="ECO:0007669"/>
    <property type="project" value="TreeGrafter"/>
</dbReference>
<dbReference type="InterPro" id="IPR031100">
    <property type="entry name" value="LOG_fam"/>
</dbReference>
<dbReference type="GO" id="GO:0005829">
    <property type="term" value="C:cytosol"/>
    <property type="evidence" value="ECO:0007669"/>
    <property type="project" value="TreeGrafter"/>
</dbReference>
<gene>
    <name evidence="1" type="ORF">METZ01_LOCUS257965</name>
</gene>
<dbReference type="Gene3D" id="3.40.50.450">
    <property type="match status" value="1"/>
</dbReference>
<reference evidence="1" key="1">
    <citation type="submission" date="2018-05" db="EMBL/GenBank/DDBJ databases">
        <authorList>
            <person name="Lanie J.A."/>
            <person name="Ng W.-L."/>
            <person name="Kazmierczak K.M."/>
            <person name="Andrzejewski T.M."/>
            <person name="Davidsen T.M."/>
            <person name="Wayne K.J."/>
            <person name="Tettelin H."/>
            <person name="Glass J.I."/>
            <person name="Rusch D."/>
            <person name="Podicherti R."/>
            <person name="Tsui H.-C.T."/>
            <person name="Winkler M.E."/>
        </authorList>
    </citation>
    <scope>NUCLEOTIDE SEQUENCE</scope>
</reference>
<dbReference type="AlphaFoldDB" id="A0A382J2Q6"/>
<evidence type="ECO:0008006" key="2">
    <source>
        <dbReference type="Google" id="ProtNLM"/>
    </source>
</evidence>
<dbReference type="EMBL" id="UINC01070737">
    <property type="protein sequence ID" value="SVC05111.1"/>
    <property type="molecule type" value="Genomic_DNA"/>
</dbReference>
<dbReference type="SUPFAM" id="SSF102405">
    <property type="entry name" value="MCP/YpsA-like"/>
    <property type="match status" value="1"/>
</dbReference>
<dbReference type="PANTHER" id="PTHR31223:SF70">
    <property type="entry name" value="LOG FAMILY PROTEIN YJL055W"/>
    <property type="match status" value="1"/>
</dbReference>
<sequence length="91" mass="10415">MHLRKKLMYDLSDAFTILPGGLGTLDEAIEIINWANLGLHRKSIILLDVDGYWSLFCDLLSNFDAEGFSDIERRKLYTVLDDPERVVEELG</sequence>
<dbReference type="GO" id="GO:0016799">
    <property type="term" value="F:hydrolase activity, hydrolyzing N-glycosyl compounds"/>
    <property type="evidence" value="ECO:0007669"/>
    <property type="project" value="TreeGrafter"/>
</dbReference>
<dbReference type="PANTHER" id="PTHR31223">
    <property type="entry name" value="LOG FAMILY PROTEIN YJL055W"/>
    <property type="match status" value="1"/>
</dbReference>